<proteinExistence type="predicted"/>
<gene>
    <name evidence="1" type="ORF">GDO78_021717</name>
</gene>
<dbReference type="AlphaFoldDB" id="A0A8J6C549"/>
<dbReference type="Proteomes" id="UP000770717">
    <property type="component" value="Unassembled WGS sequence"/>
</dbReference>
<name>A0A8J6C549_ELECQ</name>
<evidence type="ECO:0000313" key="1">
    <source>
        <dbReference type="EMBL" id="KAG9463447.1"/>
    </source>
</evidence>
<keyword evidence="2" id="KW-1185">Reference proteome</keyword>
<accession>A0A8J6C549</accession>
<evidence type="ECO:0000313" key="2">
    <source>
        <dbReference type="Proteomes" id="UP000770717"/>
    </source>
</evidence>
<organism evidence="1 2">
    <name type="scientific">Eleutherodactylus coqui</name>
    <name type="common">Puerto Rican coqui</name>
    <dbReference type="NCBI Taxonomy" id="57060"/>
    <lineage>
        <taxon>Eukaryota</taxon>
        <taxon>Metazoa</taxon>
        <taxon>Chordata</taxon>
        <taxon>Craniata</taxon>
        <taxon>Vertebrata</taxon>
        <taxon>Euteleostomi</taxon>
        <taxon>Amphibia</taxon>
        <taxon>Batrachia</taxon>
        <taxon>Anura</taxon>
        <taxon>Neobatrachia</taxon>
        <taxon>Hyloidea</taxon>
        <taxon>Eleutherodactylidae</taxon>
        <taxon>Eleutherodactylinae</taxon>
        <taxon>Eleutherodactylus</taxon>
        <taxon>Eleutherodactylus</taxon>
    </lineage>
</organism>
<protein>
    <submittedName>
        <fullName evidence="1">Uncharacterized protein</fullName>
    </submittedName>
</protein>
<sequence>MLNASHPYVKYILAYRPYSCERSLMRDHTLWESAALNLLLAAQVTALPSLSVTQSCPTVVTHNGLTVPQRHPESSHGGDT</sequence>
<comment type="caution">
    <text evidence="1">The sequence shown here is derived from an EMBL/GenBank/DDBJ whole genome shotgun (WGS) entry which is preliminary data.</text>
</comment>
<reference evidence="1" key="1">
    <citation type="thesis" date="2020" institute="ProQuest LLC" country="789 East Eisenhower Parkway, Ann Arbor, MI, USA">
        <title>Comparative Genomics and Chromosome Evolution.</title>
        <authorList>
            <person name="Mudd A.B."/>
        </authorList>
    </citation>
    <scope>NUCLEOTIDE SEQUENCE</scope>
    <source>
        <strain evidence="1">HN-11 Male</strain>
        <tissue evidence="1">Kidney and liver</tissue>
    </source>
</reference>
<dbReference type="EMBL" id="WNTK01006815">
    <property type="protein sequence ID" value="KAG9463447.1"/>
    <property type="molecule type" value="Genomic_DNA"/>
</dbReference>